<dbReference type="AlphaFoldDB" id="A0A0U1P951"/>
<keyword evidence="1" id="KW-1133">Transmembrane helix</keyword>
<name>A0A0U1P951_PHOLE</name>
<dbReference type="Pfam" id="PF07963">
    <property type="entry name" value="N_methyl"/>
    <property type="match status" value="1"/>
</dbReference>
<keyword evidence="1" id="KW-0472">Membrane</keyword>
<proteinExistence type="predicted"/>
<dbReference type="EMBL" id="DF196819">
    <property type="protein sequence ID" value="GAD31162.1"/>
    <property type="molecule type" value="Genomic_DNA"/>
</dbReference>
<dbReference type="Gene3D" id="3.30.700.10">
    <property type="entry name" value="Glycoprotein, Type 4 Pilin"/>
    <property type="match status" value="1"/>
</dbReference>
<accession>A0A0U1P951</accession>
<evidence type="ECO:0000256" key="1">
    <source>
        <dbReference type="SAM" id="Phobius"/>
    </source>
</evidence>
<dbReference type="RefSeq" id="WP_023933915.1">
    <property type="nucleotide sequence ID" value="NZ_DF196819.1"/>
</dbReference>
<dbReference type="InterPro" id="IPR012902">
    <property type="entry name" value="N_methyl_site"/>
</dbReference>
<dbReference type="Proteomes" id="UP000030675">
    <property type="component" value="Unassembled WGS sequence"/>
</dbReference>
<dbReference type="SUPFAM" id="SSF54523">
    <property type="entry name" value="Pili subunits"/>
    <property type="match status" value="1"/>
</dbReference>
<keyword evidence="1" id="KW-0812">Transmembrane</keyword>
<dbReference type="HOGENOM" id="CLU_098637_3_1_6"/>
<feature type="transmembrane region" description="Helical" evidence="1">
    <location>
        <begin position="6"/>
        <end position="28"/>
    </location>
</feature>
<gene>
    <name evidence="2" type="ORF">PLEI_2819</name>
</gene>
<evidence type="ECO:0000313" key="2">
    <source>
        <dbReference type="EMBL" id="GAD31162.1"/>
    </source>
</evidence>
<protein>
    <submittedName>
        <fullName evidence="2">Type IV pilus, mannose-sensitive hemagglutinin A</fullName>
    </submittedName>
</protein>
<dbReference type="eggNOG" id="COG2165">
    <property type="taxonomic scope" value="Bacteria"/>
</dbReference>
<evidence type="ECO:0000313" key="3">
    <source>
        <dbReference type="Proteomes" id="UP000030675"/>
    </source>
</evidence>
<dbReference type="InterPro" id="IPR045584">
    <property type="entry name" value="Pilin-like"/>
</dbReference>
<sequence length="246" mass="27022">MKNKLGFTLIELVVVIVILGILAVVAVPKFMQIQSDARKVDLHQLAGTLQSTAATVNAKAMVEGKETALNGTVDDISIANGYPTATEKGIVSALSSPESWYRYPIDMKKLALGDHFWSDWAGSKLQLNMGMMVFSLKDLSGLTQKQILDSHCYVIYTDLAAGAEKSAPDNGSADSHDDAKGGWRHKLYQLHKRIWQKGICPYVLKPVKLDGYFTICHSEDNHKEADTPDNMNLINAPTITVVDDKC</sequence>
<dbReference type="NCBIfam" id="TIGR02532">
    <property type="entry name" value="IV_pilin_GFxxxE"/>
    <property type="match status" value="1"/>
</dbReference>
<organism evidence="2 3">
    <name type="scientific">Photobacterium leiognathi lrivu.4.1</name>
    <dbReference type="NCBI Taxonomy" id="1248232"/>
    <lineage>
        <taxon>Bacteria</taxon>
        <taxon>Pseudomonadati</taxon>
        <taxon>Pseudomonadota</taxon>
        <taxon>Gammaproteobacteria</taxon>
        <taxon>Vibrionales</taxon>
        <taxon>Vibrionaceae</taxon>
        <taxon>Photobacterium</taxon>
    </lineage>
</organism>
<reference evidence="3" key="1">
    <citation type="submission" date="2012-12" db="EMBL/GenBank/DDBJ databases">
        <title>Genome Sequence of Photobacterium leiognathi lrivu.4.1.</title>
        <authorList>
            <person name="Urbanczyk H."/>
            <person name="Ogura Y."/>
            <person name="Hayashi T."/>
            <person name="Dunlap P.V."/>
        </authorList>
    </citation>
    <scope>NUCLEOTIDE SEQUENCE [LARGE SCALE GENOMIC DNA]</scope>
    <source>
        <strain evidence="3">lrivu.4.1</strain>
    </source>
</reference>